<dbReference type="HOGENOM" id="CLU_020608_1_0_1"/>
<comment type="similarity">
    <text evidence="2">Belongs to the PC-esterase family. CASD1 subfamily.</text>
</comment>
<dbReference type="GO" id="GO:0005975">
    <property type="term" value="P:carbohydrate metabolic process"/>
    <property type="evidence" value="ECO:0007669"/>
    <property type="project" value="UniProtKB-ARBA"/>
</dbReference>
<feature type="transmembrane region" description="Helical" evidence="8">
    <location>
        <begin position="27"/>
        <end position="44"/>
    </location>
</feature>
<organism evidence="10 11">
    <name type="scientific">Nematostella vectensis</name>
    <name type="common">Starlet sea anemone</name>
    <dbReference type="NCBI Taxonomy" id="45351"/>
    <lineage>
        <taxon>Eukaryota</taxon>
        <taxon>Metazoa</taxon>
        <taxon>Cnidaria</taxon>
        <taxon>Anthozoa</taxon>
        <taxon>Hexacorallia</taxon>
        <taxon>Actiniaria</taxon>
        <taxon>Edwardsiidae</taxon>
        <taxon>Nematostella</taxon>
    </lineage>
</organism>
<keyword evidence="11" id="KW-1185">Reference proteome</keyword>
<feature type="transmembrane region" description="Helical" evidence="8">
    <location>
        <begin position="254"/>
        <end position="276"/>
    </location>
</feature>
<dbReference type="GO" id="GO:0005794">
    <property type="term" value="C:Golgi apparatus"/>
    <property type="evidence" value="ECO:0007669"/>
    <property type="project" value="UniProtKB-ARBA"/>
</dbReference>
<proteinExistence type="inferred from homology"/>
<feature type="domain" description="Cas1p 10 TM acyl transferase" evidence="9">
    <location>
        <begin position="1"/>
        <end position="391"/>
    </location>
</feature>
<evidence type="ECO:0000256" key="7">
    <source>
        <dbReference type="ARBA" id="ARBA00023180"/>
    </source>
</evidence>
<dbReference type="AlphaFoldDB" id="A7SDX2"/>
<dbReference type="KEGG" id="nve:5509630"/>
<comment type="subcellular location">
    <subcellularLocation>
        <location evidence="1">Membrane</location>
        <topology evidence="1">Multi-pass membrane protein</topology>
    </subcellularLocation>
</comment>
<evidence type="ECO:0000313" key="10">
    <source>
        <dbReference type="EMBL" id="EDO38088.1"/>
    </source>
</evidence>
<dbReference type="Pfam" id="PF07779">
    <property type="entry name" value="Cas1_AcylT"/>
    <property type="match status" value="1"/>
</dbReference>
<dbReference type="Proteomes" id="UP000001593">
    <property type="component" value="Unassembled WGS sequence"/>
</dbReference>
<accession>A7SDX2</accession>
<evidence type="ECO:0000256" key="8">
    <source>
        <dbReference type="SAM" id="Phobius"/>
    </source>
</evidence>
<dbReference type="eggNOG" id="KOG1699">
    <property type="taxonomic scope" value="Eukaryota"/>
</dbReference>
<dbReference type="OrthoDB" id="1932925at2759"/>
<evidence type="ECO:0000256" key="2">
    <source>
        <dbReference type="ARBA" id="ARBA00010666"/>
    </source>
</evidence>
<evidence type="ECO:0000259" key="9">
    <source>
        <dbReference type="Pfam" id="PF07779"/>
    </source>
</evidence>
<evidence type="ECO:0000256" key="3">
    <source>
        <dbReference type="ARBA" id="ARBA00022679"/>
    </source>
</evidence>
<keyword evidence="6 8" id="KW-0472">Membrane</keyword>
<dbReference type="GO" id="GO:0016740">
    <property type="term" value="F:transferase activity"/>
    <property type="evidence" value="ECO:0007669"/>
    <property type="project" value="UniProtKB-KW"/>
</dbReference>
<name>A7SDX2_NEMVE</name>
<evidence type="ECO:0000256" key="6">
    <source>
        <dbReference type="ARBA" id="ARBA00023136"/>
    </source>
</evidence>
<dbReference type="PANTHER" id="PTHR13533">
    <property type="entry name" value="N-ACETYLNEURAMINATE 9-O-ACETYLTRANSFERASE"/>
    <property type="match status" value="1"/>
</dbReference>
<feature type="transmembrane region" description="Helical" evidence="8">
    <location>
        <begin position="169"/>
        <end position="189"/>
    </location>
</feature>
<feature type="transmembrane region" description="Helical" evidence="8">
    <location>
        <begin position="282"/>
        <end position="301"/>
    </location>
</feature>
<keyword evidence="7" id="KW-0325">Glycoprotein</keyword>
<protein>
    <recommendedName>
        <fullName evidence="9">Cas1p 10 TM acyl transferase domain-containing protein</fullName>
    </recommendedName>
</protein>
<feature type="non-terminal residue" evidence="10">
    <location>
        <position position="414"/>
    </location>
</feature>
<sequence>GFIMLYFWLCDFQHIWPKTDKQYSRDMFVFLFSVLVLVAFVFTVRKTPEKLLNRDQTEEWKGWMQVQFVWYHYFDAQEVFNSIRCYIGAYVWMTGFGNFSYFWIKKDYSIFRLLKMMFRLNFLVVMVMAVTNHEFVRYYICAMHTYWFLSVYVMMAVGKQHNANRKVMAAKFIIYLVFNLLIFDVPGASWKIFWPFQFILNVKGNLRYWIFRSTLDHLATWVGMLCAYNYPYLERLLSWLDRSHESDREKHRAWLLKGAITLIVLGAVTLWSHYILMLDRKTYMVIHPFTSWIPILGYIWLRNCFPYLRKTYLNLFAWLGKITLETYLSQIHIYMIADAQKQVVYIPRYPMLNFLLSTVIYVALSYVLFHKTLFFNSYIFPKNMRVVCKNLILGSLWLGACYLFAFVLTSAHVW</sequence>
<feature type="transmembrane region" description="Helical" evidence="8">
    <location>
        <begin position="349"/>
        <end position="369"/>
    </location>
</feature>
<evidence type="ECO:0000256" key="4">
    <source>
        <dbReference type="ARBA" id="ARBA00022692"/>
    </source>
</evidence>
<feature type="transmembrane region" description="Helical" evidence="8">
    <location>
        <begin position="113"/>
        <end position="130"/>
    </location>
</feature>
<dbReference type="GO" id="GO:0016020">
    <property type="term" value="C:membrane"/>
    <property type="evidence" value="ECO:0007669"/>
    <property type="project" value="UniProtKB-SubCell"/>
</dbReference>
<dbReference type="EMBL" id="DS469633">
    <property type="protein sequence ID" value="EDO38088.1"/>
    <property type="molecule type" value="Genomic_DNA"/>
</dbReference>
<dbReference type="PhylomeDB" id="A7SDX2"/>
<evidence type="ECO:0000313" key="11">
    <source>
        <dbReference type="Proteomes" id="UP000001593"/>
    </source>
</evidence>
<keyword evidence="3" id="KW-0808">Transferase</keyword>
<evidence type="ECO:0000256" key="5">
    <source>
        <dbReference type="ARBA" id="ARBA00022989"/>
    </source>
</evidence>
<keyword evidence="5 8" id="KW-1133">Transmembrane helix</keyword>
<feature type="transmembrane region" description="Helical" evidence="8">
    <location>
        <begin position="136"/>
        <end position="157"/>
    </location>
</feature>
<dbReference type="InterPro" id="IPR012419">
    <property type="entry name" value="Cas1_AcylTrans_dom"/>
</dbReference>
<evidence type="ECO:0000256" key="1">
    <source>
        <dbReference type="ARBA" id="ARBA00004141"/>
    </source>
</evidence>
<feature type="transmembrane region" description="Helical" evidence="8">
    <location>
        <begin position="390"/>
        <end position="413"/>
    </location>
</feature>
<keyword evidence="4 8" id="KW-0812">Transmembrane</keyword>
<dbReference type="PANTHER" id="PTHR13533:SF45">
    <property type="entry name" value="CAS1P 10 TM ACYL TRANSFERASE DOMAIN-CONTAINING PROTEIN"/>
    <property type="match status" value="1"/>
</dbReference>
<dbReference type="InParanoid" id="A7SDX2"/>
<gene>
    <name evidence="10" type="ORF">NEMVEDRAFT_v1g114750</name>
</gene>
<feature type="transmembrane region" description="Helical" evidence="8">
    <location>
        <begin position="313"/>
        <end position="337"/>
    </location>
</feature>
<dbReference type="OMA" id="VMAIKFV"/>
<reference evidence="10 11" key="1">
    <citation type="journal article" date="2007" name="Science">
        <title>Sea anemone genome reveals ancestral eumetazoan gene repertoire and genomic organization.</title>
        <authorList>
            <person name="Putnam N.H."/>
            <person name="Srivastava M."/>
            <person name="Hellsten U."/>
            <person name="Dirks B."/>
            <person name="Chapman J."/>
            <person name="Salamov A."/>
            <person name="Terry A."/>
            <person name="Shapiro H."/>
            <person name="Lindquist E."/>
            <person name="Kapitonov V.V."/>
            <person name="Jurka J."/>
            <person name="Genikhovich G."/>
            <person name="Grigoriev I.V."/>
            <person name="Lucas S.M."/>
            <person name="Steele R.E."/>
            <person name="Finnerty J.R."/>
            <person name="Technau U."/>
            <person name="Martindale M.Q."/>
            <person name="Rokhsar D.S."/>
        </authorList>
    </citation>
    <scope>NUCLEOTIDE SEQUENCE [LARGE SCALE GENOMIC DNA]</scope>
    <source>
        <strain evidence="11">CH2 X CH6</strain>
    </source>
</reference>